<evidence type="ECO:0000259" key="7">
    <source>
        <dbReference type="PROSITE" id="PS50025"/>
    </source>
</evidence>
<keyword evidence="10" id="KW-1185">Reference proteome</keyword>
<feature type="domain" description="EGF-like" evidence="8">
    <location>
        <begin position="197"/>
        <end position="234"/>
    </location>
</feature>
<feature type="signal peptide" evidence="6">
    <location>
        <begin position="1"/>
        <end position="30"/>
    </location>
</feature>
<dbReference type="PRINTS" id="PR00010">
    <property type="entry name" value="EGFBLOOD"/>
</dbReference>
<dbReference type="Gene3D" id="2.10.25.10">
    <property type="entry name" value="Laminin"/>
    <property type="match status" value="8"/>
</dbReference>
<keyword evidence="2" id="KW-0677">Repeat</keyword>
<evidence type="ECO:0000256" key="6">
    <source>
        <dbReference type="SAM" id="SignalP"/>
    </source>
</evidence>
<keyword evidence="6" id="KW-0732">Signal</keyword>
<feature type="domain" description="EGF-like" evidence="8">
    <location>
        <begin position="156"/>
        <end position="195"/>
    </location>
</feature>
<reference evidence="9 10" key="1">
    <citation type="submission" date="2024-08" db="EMBL/GenBank/DDBJ databases">
        <authorList>
            <person name="Cucini C."/>
            <person name="Frati F."/>
        </authorList>
    </citation>
    <scope>NUCLEOTIDE SEQUENCE [LARGE SCALE GENOMIC DNA]</scope>
</reference>
<comment type="caution">
    <text evidence="9">The sequence shown here is derived from an EMBL/GenBank/DDBJ whole genome shotgun (WGS) entry which is preliminary data.</text>
</comment>
<feature type="disulfide bond" evidence="4">
    <location>
        <begin position="65"/>
        <end position="74"/>
    </location>
</feature>
<evidence type="ECO:0000313" key="10">
    <source>
        <dbReference type="Proteomes" id="UP001642540"/>
    </source>
</evidence>
<feature type="disulfide bond" evidence="4">
    <location>
        <begin position="144"/>
        <end position="153"/>
    </location>
</feature>
<dbReference type="Gene3D" id="2.60.120.200">
    <property type="match status" value="2"/>
</dbReference>
<dbReference type="InterPro" id="IPR000152">
    <property type="entry name" value="EGF-type_Asp/Asn_hydroxyl_site"/>
</dbReference>
<feature type="domain" description="EGF-like" evidence="8">
    <location>
        <begin position="33"/>
        <end position="75"/>
    </location>
</feature>
<feature type="chain" id="PRO_5047359024" description="Protein eyes shut" evidence="6">
    <location>
        <begin position="31"/>
        <end position="1375"/>
    </location>
</feature>
<dbReference type="PROSITE" id="PS50026">
    <property type="entry name" value="EGF_3"/>
    <property type="match status" value="7"/>
</dbReference>
<accession>A0ABP1PR45</accession>
<feature type="disulfide bond" evidence="4">
    <location>
        <begin position="185"/>
        <end position="194"/>
    </location>
</feature>
<feature type="compositionally biased region" description="Polar residues" evidence="5">
    <location>
        <begin position="440"/>
        <end position="458"/>
    </location>
</feature>
<feature type="region of interest" description="Disordered" evidence="5">
    <location>
        <begin position="439"/>
        <end position="463"/>
    </location>
</feature>
<sequence>MMIRHILLTHHSSDIVLVTVLLLVVNGVFCEVDLSICEEAFPCQNNGTCTLDTRNVTGTGFICSCPPGFAGHQCEVDISVCNTTENVCQNGGKCVDGVGNRFYCECEPGWSGETCHIDVDECESQPCLNGGICVNKINDFSCACPFGFTGRACETKLRICEENPCLNGAFCLNEQDDESKKTCYCVPDFHGELCEFRYDDCDPLPKCFNGGTCIDGVGEFTCSCPPDFFGPTCQCTPENVTEPECAYNGTSWPTFSETAVLPSPATTLAFPPQTAFESQIYRSESPLDSSVFIKDSITAVQSLPEFPASSVIIPSPSPYDPGGGGVSDALQTTVLMIPDVTVVSMADDSSVFRPPQETLSVWVVETITPPSVSIQESVPSESIRIYEPSPTIRLDGSEGSLVSETTPVISATMPLQSTIVLGTPVLSSEPVSVVPEGSLTPESTIITSPQLSSPQVTEESSEVGITKDTVKYDLDATPLIPSPNSVPPSIVPSGMVSSIIELPSGSITYPHGVQTADLTADLSYDPSSTIVVDVVVEETELLSSPLFQPVSPLQTPVVTPVAPEPSISIPELTQTLPLTTTPFVSLQPSPSESMFDSEDITTTPFISPMITIFPQQSPPLSELSSPTSDIFMSLTTTAVTEKDSVYSLEVVQPSLVPDAGSIMDSTLGIIPTAVSPESTLGIIPTAVTPESTLDVIPTAVSPESTLGVIPPVISPESTLDLIPTVISPESRLGLIPTVISPESTLGVIHTVTAPESTLVIMPTATYDYDSTTVYPEPSTTALVSITPTPQFPSSTSTPQPNLTDLCTNYCHNNAKCIADSIEPICLCSFKFTGNRCEVLKEKFRAASFMGDSFLSFRVSNESSISKVDIRTKMVTIIPEGTLLYTGVGRMYALIFIQSGHVTLHFSCGSQSMHFVETRTRVDNGFNFTLEFRMEMIVQGVNEVRCSAEVSVNQSYVMKGEQIVGRDGVILSMHPIETVYLGGVAPFNSDAALNDDLVGILPGFRGCLHSLMINQESKDIYEDALDGKEVAECTSFGCVANPCHGSARCTTTHHYPFWECICPRGYKGHRCQIIVCSSNPCQNGATCTYSQDSLNMMFNSTAGEDSTDLVSTTISPQVFEKLQPICLCPLGFSGLVCQHKINVSKPAFQPVSGYSSFVAYDPIPRFVDWFQLKFHFVTKNISQISLLLYSGNNRGPQPLFLTNNHHNSHHTLSTTVSSLADENNNHMGFDQSLVDARPEPVSDFFSITFLQGFVALTWNLGSGTQRITTPSRIDNRLNIHTLFAGRSGRQAWLKVDGMRNVTGKTPGPLYRLNSDSNELYIGGYKSYKFEGLSHDLPLHQGFQGCIFDLGFRVKNRLYLPRAIRGRNVKNCFEEDC</sequence>
<evidence type="ECO:0000256" key="4">
    <source>
        <dbReference type="PROSITE-ProRule" id="PRU00076"/>
    </source>
</evidence>
<keyword evidence="3 4" id="KW-1015">Disulfide bond</keyword>
<evidence type="ECO:0000259" key="8">
    <source>
        <dbReference type="PROSITE" id="PS50026"/>
    </source>
</evidence>
<evidence type="ECO:0000256" key="3">
    <source>
        <dbReference type="ARBA" id="ARBA00023157"/>
    </source>
</evidence>
<organism evidence="9 10">
    <name type="scientific">Orchesella dallaii</name>
    <dbReference type="NCBI Taxonomy" id="48710"/>
    <lineage>
        <taxon>Eukaryota</taxon>
        <taxon>Metazoa</taxon>
        <taxon>Ecdysozoa</taxon>
        <taxon>Arthropoda</taxon>
        <taxon>Hexapoda</taxon>
        <taxon>Collembola</taxon>
        <taxon>Entomobryomorpha</taxon>
        <taxon>Entomobryoidea</taxon>
        <taxon>Orchesellidae</taxon>
        <taxon>Orchesellinae</taxon>
        <taxon>Orchesella</taxon>
    </lineage>
</organism>
<dbReference type="CDD" id="cd00110">
    <property type="entry name" value="LamG"/>
    <property type="match status" value="2"/>
</dbReference>
<dbReference type="SMART" id="SM00179">
    <property type="entry name" value="EGF_CA"/>
    <property type="match status" value="5"/>
</dbReference>
<gene>
    <name evidence="9" type="ORF">ODALV1_LOCUS2777</name>
</gene>
<dbReference type="EMBL" id="CAXLJM020000007">
    <property type="protein sequence ID" value="CAL8074015.1"/>
    <property type="molecule type" value="Genomic_DNA"/>
</dbReference>
<feature type="disulfide bond" evidence="4">
    <location>
        <begin position="806"/>
        <end position="816"/>
    </location>
</feature>
<dbReference type="PROSITE" id="PS00022">
    <property type="entry name" value="EGF_1"/>
    <property type="match status" value="7"/>
</dbReference>
<dbReference type="SUPFAM" id="SSF57184">
    <property type="entry name" value="Growth factor receptor domain"/>
    <property type="match status" value="1"/>
</dbReference>
<keyword evidence="1 4" id="KW-0245">EGF-like domain</keyword>
<dbReference type="Pfam" id="PF00008">
    <property type="entry name" value="EGF"/>
    <property type="match status" value="4"/>
</dbReference>
<evidence type="ECO:0000256" key="1">
    <source>
        <dbReference type="ARBA" id="ARBA00022536"/>
    </source>
</evidence>
<dbReference type="InterPro" id="IPR013320">
    <property type="entry name" value="ConA-like_dom_sf"/>
</dbReference>
<feature type="domain" description="Laminin G" evidence="7">
    <location>
        <begin position="843"/>
        <end position="1037"/>
    </location>
</feature>
<dbReference type="PANTHER" id="PTHR24049:SF35">
    <property type="entry name" value="EGF-LIKE DOMAIN-CONTAINING PROTEIN"/>
    <property type="match status" value="1"/>
</dbReference>
<dbReference type="InterPro" id="IPR018097">
    <property type="entry name" value="EGF_Ca-bd_CS"/>
</dbReference>
<feature type="domain" description="EGF-like" evidence="8">
    <location>
        <begin position="1033"/>
        <end position="1071"/>
    </location>
</feature>
<feature type="disulfide bond" evidence="4">
    <location>
        <begin position="827"/>
        <end position="836"/>
    </location>
</feature>
<name>A0ABP1PR45_9HEXA</name>
<dbReference type="Pfam" id="PF02210">
    <property type="entry name" value="Laminin_G_2"/>
    <property type="match status" value="1"/>
</dbReference>
<comment type="caution">
    <text evidence="4">Lacks conserved residue(s) required for the propagation of feature annotation.</text>
</comment>
<feature type="disulfide bond" evidence="4">
    <location>
        <begin position="1042"/>
        <end position="1059"/>
    </location>
</feature>
<feature type="disulfide bond" evidence="4">
    <location>
        <begin position="106"/>
        <end position="115"/>
    </location>
</feature>
<dbReference type="PROSITE" id="PS01187">
    <property type="entry name" value="EGF_CA"/>
    <property type="match status" value="1"/>
</dbReference>
<protein>
    <recommendedName>
        <fullName evidence="11">Protein eyes shut</fullName>
    </recommendedName>
</protein>
<dbReference type="InterPro" id="IPR001881">
    <property type="entry name" value="EGF-like_Ca-bd_dom"/>
</dbReference>
<dbReference type="PROSITE" id="PS50025">
    <property type="entry name" value="LAM_G_DOMAIN"/>
    <property type="match status" value="2"/>
</dbReference>
<feature type="disulfide bond" evidence="4">
    <location>
        <begin position="1061"/>
        <end position="1070"/>
    </location>
</feature>
<dbReference type="CDD" id="cd00054">
    <property type="entry name" value="EGF_CA"/>
    <property type="match status" value="4"/>
</dbReference>
<evidence type="ECO:0008006" key="11">
    <source>
        <dbReference type="Google" id="ProtNLM"/>
    </source>
</evidence>
<dbReference type="SMART" id="SM00181">
    <property type="entry name" value="EGF"/>
    <property type="match status" value="8"/>
</dbReference>
<dbReference type="Proteomes" id="UP001642540">
    <property type="component" value="Unassembled WGS sequence"/>
</dbReference>
<feature type="domain" description="EGF-like" evidence="8">
    <location>
        <begin position="802"/>
        <end position="837"/>
    </location>
</feature>
<dbReference type="SMART" id="SM00282">
    <property type="entry name" value="LamG"/>
    <property type="match status" value="2"/>
</dbReference>
<feature type="disulfide bond" evidence="4">
    <location>
        <begin position="224"/>
        <end position="233"/>
    </location>
</feature>
<dbReference type="InterPro" id="IPR001791">
    <property type="entry name" value="Laminin_G"/>
</dbReference>
<dbReference type="PROSITE" id="PS01186">
    <property type="entry name" value="EGF_2"/>
    <property type="match status" value="4"/>
</dbReference>
<dbReference type="SUPFAM" id="SSF49899">
    <property type="entry name" value="Concanavalin A-like lectins/glucanases"/>
    <property type="match status" value="2"/>
</dbReference>
<dbReference type="InterPro" id="IPR051022">
    <property type="entry name" value="Notch_Cell-Fate_Det"/>
</dbReference>
<dbReference type="Pfam" id="PF00054">
    <property type="entry name" value="Laminin_G_1"/>
    <property type="match status" value="1"/>
</dbReference>
<proteinExistence type="predicted"/>
<feature type="domain" description="EGF-like" evidence="8">
    <location>
        <begin position="77"/>
        <end position="116"/>
    </location>
</feature>
<dbReference type="SUPFAM" id="SSF57196">
    <property type="entry name" value="EGF/Laminin"/>
    <property type="match status" value="4"/>
</dbReference>
<dbReference type="InterPro" id="IPR000742">
    <property type="entry name" value="EGF"/>
</dbReference>
<dbReference type="InterPro" id="IPR009030">
    <property type="entry name" value="Growth_fac_rcpt_cys_sf"/>
</dbReference>
<dbReference type="PROSITE" id="PS00010">
    <property type="entry name" value="ASX_HYDROXYL"/>
    <property type="match status" value="2"/>
</dbReference>
<feature type="domain" description="EGF-like" evidence="8">
    <location>
        <begin position="118"/>
        <end position="154"/>
    </location>
</feature>
<evidence type="ECO:0000256" key="2">
    <source>
        <dbReference type="ARBA" id="ARBA00022737"/>
    </source>
</evidence>
<evidence type="ECO:0000256" key="5">
    <source>
        <dbReference type="SAM" id="MobiDB-lite"/>
    </source>
</evidence>
<feature type="domain" description="Laminin G" evidence="7">
    <location>
        <begin position="1146"/>
        <end position="1375"/>
    </location>
</feature>
<dbReference type="PANTHER" id="PTHR24049">
    <property type="entry name" value="CRUMBS FAMILY MEMBER"/>
    <property type="match status" value="1"/>
</dbReference>
<evidence type="ECO:0000313" key="9">
    <source>
        <dbReference type="EMBL" id="CAL8074015.1"/>
    </source>
</evidence>